<dbReference type="PROSITE" id="PS50113">
    <property type="entry name" value="PAC"/>
    <property type="match status" value="1"/>
</dbReference>
<dbReference type="InterPro" id="IPR035965">
    <property type="entry name" value="PAS-like_dom_sf"/>
</dbReference>
<dbReference type="Pfam" id="PF00072">
    <property type="entry name" value="Response_reg"/>
    <property type="match status" value="1"/>
</dbReference>
<dbReference type="SMART" id="SM00091">
    <property type="entry name" value="PAS"/>
    <property type="match status" value="1"/>
</dbReference>
<dbReference type="InterPro" id="IPR036097">
    <property type="entry name" value="HisK_dim/P_sf"/>
</dbReference>
<evidence type="ECO:0000259" key="10">
    <source>
        <dbReference type="PROSITE" id="PS50112"/>
    </source>
</evidence>
<dbReference type="InterPro" id="IPR004358">
    <property type="entry name" value="Sig_transdc_His_kin-like_C"/>
</dbReference>
<dbReference type="GO" id="GO:0009927">
    <property type="term" value="F:histidine phosphotransfer kinase activity"/>
    <property type="evidence" value="ECO:0007669"/>
    <property type="project" value="TreeGrafter"/>
</dbReference>
<evidence type="ECO:0000256" key="3">
    <source>
        <dbReference type="ARBA" id="ARBA00022553"/>
    </source>
</evidence>
<dbReference type="NCBIfam" id="TIGR00229">
    <property type="entry name" value="sensory_box"/>
    <property type="match status" value="1"/>
</dbReference>
<dbReference type="PROSITE" id="PS50110">
    <property type="entry name" value="RESPONSE_REGULATORY"/>
    <property type="match status" value="1"/>
</dbReference>
<dbReference type="SUPFAM" id="SSF55785">
    <property type="entry name" value="PYP-like sensor domain (PAS domain)"/>
    <property type="match status" value="1"/>
</dbReference>
<dbReference type="PROSITE" id="PS50109">
    <property type="entry name" value="HIS_KIN"/>
    <property type="match status" value="1"/>
</dbReference>
<evidence type="ECO:0000313" key="13">
    <source>
        <dbReference type="Proteomes" id="UP000217257"/>
    </source>
</evidence>
<dbReference type="SUPFAM" id="SSF55781">
    <property type="entry name" value="GAF domain-like"/>
    <property type="match status" value="1"/>
</dbReference>
<keyword evidence="3 6" id="KW-0597">Phosphoprotein</keyword>
<dbReference type="GO" id="GO:0005886">
    <property type="term" value="C:plasma membrane"/>
    <property type="evidence" value="ECO:0007669"/>
    <property type="project" value="TreeGrafter"/>
</dbReference>
<dbReference type="EC" id="2.7.13.3" evidence="2"/>
<reference evidence="12 13" key="1">
    <citation type="submission" date="2017-06" db="EMBL/GenBank/DDBJ databases">
        <title>Sequencing and comparative analysis of myxobacterial genomes.</title>
        <authorList>
            <person name="Rupp O."/>
            <person name="Goesmann A."/>
            <person name="Sogaard-Andersen L."/>
        </authorList>
    </citation>
    <scope>NUCLEOTIDE SEQUENCE [LARGE SCALE GENOMIC DNA]</scope>
    <source>
        <strain evidence="12 13">DSM 52655</strain>
    </source>
</reference>
<evidence type="ECO:0000256" key="6">
    <source>
        <dbReference type="PROSITE-ProRule" id="PRU00169"/>
    </source>
</evidence>
<dbReference type="InterPro" id="IPR000700">
    <property type="entry name" value="PAS-assoc_C"/>
</dbReference>
<dbReference type="Gene3D" id="3.30.565.10">
    <property type="entry name" value="Histidine kinase-like ATPase, C-terminal domain"/>
    <property type="match status" value="1"/>
</dbReference>
<dbReference type="Pfam" id="PF08447">
    <property type="entry name" value="PAS_3"/>
    <property type="match status" value="1"/>
</dbReference>
<dbReference type="InterPro" id="IPR003018">
    <property type="entry name" value="GAF"/>
</dbReference>
<dbReference type="SMART" id="SM00086">
    <property type="entry name" value="PAC"/>
    <property type="match status" value="1"/>
</dbReference>
<dbReference type="CDD" id="cd00082">
    <property type="entry name" value="HisKA"/>
    <property type="match status" value="1"/>
</dbReference>
<feature type="domain" description="PAS" evidence="10">
    <location>
        <begin position="191"/>
        <end position="263"/>
    </location>
</feature>
<keyword evidence="4" id="KW-0808">Transferase</keyword>
<dbReference type="SMART" id="SM00448">
    <property type="entry name" value="REC"/>
    <property type="match status" value="1"/>
</dbReference>
<dbReference type="EMBL" id="CP022098">
    <property type="protein sequence ID" value="ATB43854.1"/>
    <property type="molecule type" value="Genomic_DNA"/>
</dbReference>
<dbReference type="InterPro" id="IPR003661">
    <property type="entry name" value="HisK_dim/P_dom"/>
</dbReference>
<dbReference type="Pfam" id="PF01590">
    <property type="entry name" value="GAF"/>
    <property type="match status" value="1"/>
</dbReference>
<dbReference type="InterPro" id="IPR001610">
    <property type="entry name" value="PAC"/>
</dbReference>
<dbReference type="InterPro" id="IPR001789">
    <property type="entry name" value="Sig_transdc_resp-reg_receiver"/>
</dbReference>
<dbReference type="Gene3D" id="3.30.450.40">
    <property type="match status" value="1"/>
</dbReference>
<dbReference type="SUPFAM" id="SSF47384">
    <property type="entry name" value="Homodimeric domain of signal transducing histidine kinase"/>
    <property type="match status" value="1"/>
</dbReference>
<gene>
    <name evidence="12" type="ORF">CYFUS_009335</name>
</gene>
<dbReference type="InterPro" id="IPR003594">
    <property type="entry name" value="HATPase_dom"/>
</dbReference>
<keyword evidence="5 12" id="KW-0418">Kinase</keyword>
<organism evidence="12 13">
    <name type="scientific">Cystobacter fuscus</name>
    <dbReference type="NCBI Taxonomy" id="43"/>
    <lineage>
        <taxon>Bacteria</taxon>
        <taxon>Pseudomonadati</taxon>
        <taxon>Myxococcota</taxon>
        <taxon>Myxococcia</taxon>
        <taxon>Myxococcales</taxon>
        <taxon>Cystobacterineae</taxon>
        <taxon>Archangiaceae</taxon>
        <taxon>Cystobacter</taxon>
    </lineage>
</organism>
<dbReference type="RefSeq" id="WP_232537217.1">
    <property type="nucleotide sequence ID" value="NZ_CP022098.1"/>
</dbReference>
<dbReference type="InterPro" id="IPR029016">
    <property type="entry name" value="GAF-like_dom_sf"/>
</dbReference>
<feature type="domain" description="Response regulatory" evidence="9">
    <location>
        <begin position="577"/>
        <end position="693"/>
    </location>
</feature>
<dbReference type="SUPFAM" id="SSF52172">
    <property type="entry name" value="CheY-like"/>
    <property type="match status" value="1"/>
</dbReference>
<proteinExistence type="predicted"/>
<evidence type="ECO:0000256" key="4">
    <source>
        <dbReference type="ARBA" id="ARBA00022679"/>
    </source>
</evidence>
<dbReference type="PANTHER" id="PTHR43047">
    <property type="entry name" value="TWO-COMPONENT HISTIDINE PROTEIN KINASE"/>
    <property type="match status" value="1"/>
</dbReference>
<sequence length="712" mass="79608">MERVLDSASPPATCAVVVPLPGNEQERLAALRSYAVLDTEPELSFDDVTHLASRICDTPVALVVLVDEVRQWFKSRVGTALEGISREHGFCSYTILQSDPFIIQDATADARFRDNPLVTAPSGFRFYAAAPLINPQGLALGTVCVFDHIPRQLTPEQTRSLEALARQVVSLLELRRMNSEQRRLIDELRTSQERIDILQRATHDAIWDWDLKTNQLTWNPRAAELLGDELEHARNDISWWFDRFHPEDRARVKESLDRAIAQGASLWTDEYRFRGADGTWARMFSRCAILRDAEGHPLRLIGVGVDISEREALRARVALTERMSSVGTLAAGVAHEINNPLAYVMANVSYALTEVRERPAGVLDVDELTQALGEAHEGGERIRRIVRDLMAFSRPADDHLEWLELHRTIDSAVSLAWNELRHRVRLVKQYEQVPSVYANEARLVQVFLNLLVNAAHAVPEGAADQNEIRITTRVDAEGRVLIEVSDTGHGIPESIRSRIFEPFFTTRPVGEGMGLGLSISHTLITHMGGELQFESEVGKGTVFRVVLPPPARCEPRSAPPEQPVLPRAEVTAPRRGRLLVVDDEARVLSSLERTLGRTHEVIAFDRAQAALAWMEQGQPWDLILCDVMMPEMTGMEFHEAIAQRMPERARDIIFITGGAFTATAREFLARVDNARLDKPFDLEALRALVEARLKEVSPLSGSPPSRDGATRG</sequence>
<dbReference type="PRINTS" id="PR00344">
    <property type="entry name" value="BCTRLSENSOR"/>
</dbReference>
<evidence type="ECO:0000259" key="8">
    <source>
        <dbReference type="PROSITE" id="PS50109"/>
    </source>
</evidence>
<dbReference type="SMART" id="SM00065">
    <property type="entry name" value="GAF"/>
    <property type="match status" value="1"/>
</dbReference>
<comment type="catalytic activity">
    <reaction evidence="1">
        <text>ATP + protein L-histidine = ADP + protein N-phospho-L-histidine.</text>
        <dbReference type="EC" id="2.7.13.3"/>
    </reaction>
</comment>
<dbReference type="InterPro" id="IPR005467">
    <property type="entry name" value="His_kinase_dom"/>
</dbReference>
<dbReference type="PANTHER" id="PTHR43047:SF72">
    <property type="entry name" value="OSMOSENSING HISTIDINE PROTEIN KINASE SLN1"/>
    <property type="match status" value="1"/>
</dbReference>
<feature type="domain" description="Histidine kinase" evidence="8">
    <location>
        <begin position="332"/>
        <end position="551"/>
    </location>
</feature>
<dbReference type="Pfam" id="PF00512">
    <property type="entry name" value="HisKA"/>
    <property type="match status" value="1"/>
</dbReference>
<feature type="coiled-coil region" evidence="7">
    <location>
        <begin position="174"/>
        <end position="201"/>
    </location>
</feature>
<evidence type="ECO:0000256" key="7">
    <source>
        <dbReference type="SAM" id="Coils"/>
    </source>
</evidence>
<feature type="domain" description="PAC" evidence="11">
    <location>
        <begin position="267"/>
        <end position="319"/>
    </location>
</feature>
<evidence type="ECO:0000256" key="2">
    <source>
        <dbReference type="ARBA" id="ARBA00012438"/>
    </source>
</evidence>
<dbReference type="Gene3D" id="3.30.450.20">
    <property type="entry name" value="PAS domain"/>
    <property type="match status" value="1"/>
</dbReference>
<dbReference type="InterPro" id="IPR013655">
    <property type="entry name" value="PAS_fold_3"/>
</dbReference>
<accession>A0A250JIY6</accession>
<dbReference type="SUPFAM" id="SSF55874">
    <property type="entry name" value="ATPase domain of HSP90 chaperone/DNA topoisomerase II/histidine kinase"/>
    <property type="match status" value="1"/>
</dbReference>
<dbReference type="AlphaFoldDB" id="A0A250JIY6"/>
<evidence type="ECO:0000259" key="11">
    <source>
        <dbReference type="PROSITE" id="PS50113"/>
    </source>
</evidence>
<dbReference type="GO" id="GO:0000155">
    <property type="term" value="F:phosphorelay sensor kinase activity"/>
    <property type="evidence" value="ECO:0007669"/>
    <property type="project" value="InterPro"/>
</dbReference>
<dbReference type="CDD" id="cd00130">
    <property type="entry name" value="PAS"/>
    <property type="match status" value="1"/>
</dbReference>
<dbReference type="PROSITE" id="PS50112">
    <property type="entry name" value="PAS"/>
    <property type="match status" value="1"/>
</dbReference>
<dbReference type="SMART" id="SM00388">
    <property type="entry name" value="HisKA"/>
    <property type="match status" value="1"/>
</dbReference>
<keyword evidence="7" id="KW-0175">Coiled coil</keyword>
<dbReference type="KEGG" id="cfus:CYFUS_009335"/>
<dbReference type="Gene3D" id="3.40.50.2300">
    <property type="match status" value="1"/>
</dbReference>
<name>A0A250JIY6_9BACT</name>
<feature type="modified residue" description="4-aspartylphosphate" evidence="6">
    <location>
        <position position="626"/>
    </location>
</feature>
<dbReference type="Proteomes" id="UP000217257">
    <property type="component" value="Chromosome"/>
</dbReference>
<dbReference type="InterPro" id="IPR000014">
    <property type="entry name" value="PAS"/>
</dbReference>
<evidence type="ECO:0000256" key="5">
    <source>
        <dbReference type="ARBA" id="ARBA00022777"/>
    </source>
</evidence>
<protein>
    <recommendedName>
        <fullName evidence="2">histidine kinase</fullName>
        <ecNumber evidence="2">2.7.13.3</ecNumber>
    </recommendedName>
</protein>
<dbReference type="SMART" id="SM00387">
    <property type="entry name" value="HATPase_c"/>
    <property type="match status" value="1"/>
</dbReference>
<dbReference type="InterPro" id="IPR036890">
    <property type="entry name" value="HATPase_C_sf"/>
</dbReference>
<dbReference type="InterPro" id="IPR011006">
    <property type="entry name" value="CheY-like_superfamily"/>
</dbReference>
<dbReference type="Gene3D" id="1.10.287.130">
    <property type="match status" value="1"/>
</dbReference>
<evidence type="ECO:0000313" key="12">
    <source>
        <dbReference type="EMBL" id="ATB43854.1"/>
    </source>
</evidence>
<evidence type="ECO:0000259" key="9">
    <source>
        <dbReference type="PROSITE" id="PS50110"/>
    </source>
</evidence>
<dbReference type="Pfam" id="PF02518">
    <property type="entry name" value="HATPase_c"/>
    <property type="match status" value="1"/>
</dbReference>
<evidence type="ECO:0000256" key="1">
    <source>
        <dbReference type="ARBA" id="ARBA00000085"/>
    </source>
</evidence>